<dbReference type="AlphaFoldDB" id="A0A482V7A0"/>
<dbReference type="InterPro" id="IPR013083">
    <property type="entry name" value="Znf_RING/FYVE/PHD"/>
</dbReference>
<dbReference type="EMBL" id="QDEB01133901">
    <property type="protein sequence ID" value="RZB38765.1"/>
    <property type="molecule type" value="Genomic_DNA"/>
</dbReference>
<dbReference type="Pfam" id="PF00855">
    <property type="entry name" value="PWWP"/>
    <property type="match status" value="1"/>
</dbReference>
<protein>
    <submittedName>
        <fullName evidence="9">Zinc finger MYND domain-containing protein 11</fullName>
    </submittedName>
</protein>
<evidence type="ECO:0000259" key="8">
    <source>
        <dbReference type="PROSITE" id="PS52014"/>
    </source>
</evidence>
<evidence type="ECO:0000313" key="9">
    <source>
        <dbReference type="EMBL" id="RZB38765.1"/>
    </source>
</evidence>
<dbReference type="InterPro" id="IPR000313">
    <property type="entry name" value="PWWP_dom"/>
</dbReference>
<feature type="domain" description="SAMD1-like winged helix (WH)" evidence="8">
    <location>
        <begin position="3"/>
        <end position="80"/>
    </location>
</feature>
<evidence type="ECO:0000256" key="1">
    <source>
        <dbReference type="ARBA" id="ARBA00004123"/>
    </source>
</evidence>
<dbReference type="SUPFAM" id="SSF47370">
    <property type="entry name" value="Bromodomain"/>
    <property type="match status" value="1"/>
</dbReference>
<dbReference type="Proteomes" id="UP000292052">
    <property type="component" value="Unassembled WGS sequence"/>
</dbReference>
<reference evidence="9 10" key="1">
    <citation type="submission" date="2017-03" db="EMBL/GenBank/DDBJ databases">
        <title>Genome of the blue death feigning beetle - Asbolus verrucosus.</title>
        <authorList>
            <person name="Rider S.D."/>
        </authorList>
    </citation>
    <scope>NUCLEOTIDE SEQUENCE [LARGE SCALE GENOMIC DNA]</scope>
    <source>
        <strain evidence="9">Butters</strain>
        <tissue evidence="9">Head and leg muscle</tissue>
    </source>
</reference>
<sequence length="686" mass="79648">MPIRRAADPISVQHVWDAIRSAILQRQMADAKRIIKYLQRVDKCTYSQAELYIQQTVRDGLIVLVELKSACYDCRALQKVTRTSKGDLVDSFRIPTQELPELDGKDWYCFECHLAGNVTACDKCFRVFHSDCITNGRRKFDEFKKTNILYDQFNKSMKDETTNTSINISSDSDDLNSTNELSTYKLPLNNNDSNSGQSQEDAQETHDQPKDDNEEYVDTLCSICNISKLDNNSNLDKSELNYLLKFVIHRIQSWLPNTITHTMAEEERPEWLTDKELTWRANQLFFEHRDMSVIEVNLNNESYSQLHEFLADVLTIQHNVAIFHGIESQEYGAAELMVRDCMHDLTELKLCVDCYRHSNEKINAKWFCLPCRVPHKLVWAKQKGYPYWPAKVIVIQETSTHFDVRFFGGKYERSLLAKAFIKGIDTPQSKLQIKASSAFNKSVEELRFHQKLLQNPDELQKLISSSKQRVRALSKHKISSLKNSKSFNSADLKKRNSSFDVNDVYKFEDVPYAHQNLNLPQDRHIKRKSNFYEGSPVNKKKSASVTEDRSGEVNDVSDNIIHISDGEDEEFSFRDNYSLTNLNCNGTYEQVSSSTENYRAQDNISTVRSQENGMQQLDHPYSDSVEKMRRRLECLSDKRELIRCAMDCMQSEIDKITNDHNDHLKRLFESHNAQISETKKKQWFVN</sequence>
<evidence type="ECO:0000256" key="6">
    <source>
        <dbReference type="SAM" id="MobiDB-lite"/>
    </source>
</evidence>
<evidence type="ECO:0000259" key="7">
    <source>
        <dbReference type="PROSITE" id="PS50812"/>
    </source>
</evidence>
<keyword evidence="4" id="KW-0103">Bromodomain</keyword>
<dbReference type="PANTHER" id="PTHR46379:SF1">
    <property type="entry name" value="ZINC FINGER MYND DOMAIN-CONTAINING PROTEIN 11"/>
    <property type="match status" value="1"/>
</dbReference>
<dbReference type="GO" id="GO:0006325">
    <property type="term" value="P:chromatin organization"/>
    <property type="evidence" value="ECO:0007669"/>
    <property type="project" value="UniProtKB-KW"/>
</dbReference>
<dbReference type="Gene3D" id="1.20.920.10">
    <property type="entry name" value="Bromodomain-like"/>
    <property type="match status" value="1"/>
</dbReference>
<organism evidence="9 10">
    <name type="scientific">Asbolus verrucosus</name>
    <name type="common">Desert ironclad beetle</name>
    <dbReference type="NCBI Taxonomy" id="1661398"/>
    <lineage>
        <taxon>Eukaryota</taxon>
        <taxon>Metazoa</taxon>
        <taxon>Ecdysozoa</taxon>
        <taxon>Arthropoda</taxon>
        <taxon>Hexapoda</taxon>
        <taxon>Insecta</taxon>
        <taxon>Pterygota</taxon>
        <taxon>Neoptera</taxon>
        <taxon>Endopterygota</taxon>
        <taxon>Coleoptera</taxon>
        <taxon>Polyphaga</taxon>
        <taxon>Cucujiformia</taxon>
        <taxon>Tenebrionidae</taxon>
        <taxon>Pimeliinae</taxon>
        <taxon>Asbolus</taxon>
    </lineage>
</organism>
<dbReference type="Gene3D" id="3.30.40.10">
    <property type="entry name" value="Zinc/RING finger domain, C3HC4 (zinc finger)"/>
    <property type="match status" value="1"/>
</dbReference>
<comment type="caution">
    <text evidence="9">The sequence shown here is derived from an EMBL/GenBank/DDBJ whole genome shotgun (WGS) entry which is preliminary data.</text>
</comment>
<dbReference type="InterPro" id="IPR047269">
    <property type="entry name" value="ZMY11"/>
</dbReference>
<feature type="region of interest" description="Disordered" evidence="6">
    <location>
        <begin position="163"/>
        <end position="212"/>
    </location>
</feature>
<dbReference type="GO" id="GO:0005634">
    <property type="term" value="C:nucleus"/>
    <property type="evidence" value="ECO:0007669"/>
    <property type="project" value="UniProtKB-SubCell"/>
</dbReference>
<dbReference type="GO" id="GO:0003714">
    <property type="term" value="F:transcription corepressor activity"/>
    <property type="evidence" value="ECO:0007669"/>
    <property type="project" value="InterPro"/>
</dbReference>
<evidence type="ECO:0000256" key="3">
    <source>
        <dbReference type="ARBA" id="ARBA00022853"/>
    </source>
</evidence>
<dbReference type="SMART" id="SM00293">
    <property type="entry name" value="PWWP"/>
    <property type="match status" value="1"/>
</dbReference>
<feature type="compositionally biased region" description="Polar residues" evidence="6">
    <location>
        <begin position="188"/>
        <end position="200"/>
    </location>
</feature>
<evidence type="ECO:0000256" key="5">
    <source>
        <dbReference type="ARBA" id="ARBA00023242"/>
    </source>
</evidence>
<dbReference type="Gene3D" id="2.30.30.140">
    <property type="match status" value="1"/>
</dbReference>
<feature type="compositionally biased region" description="Low complexity" evidence="6">
    <location>
        <begin position="163"/>
        <end position="182"/>
    </location>
</feature>
<dbReference type="InterPro" id="IPR036427">
    <property type="entry name" value="Bromodomain-like_sf"/>
</dbReference>
<dbReference type="SUPFAM" id="SSF63748">
    <property type="entry name" value="Tudor/PWWP/MBT"/>
    <property type="match status" value="1"/>
</dbReference>
<dbReference type="GO" id="GO:0003677">
    <property type="term" value="F:DNA binding"/>
    <property type="evidence" value="ECO:0007669"/>
    <property type="project" value="InterPro"/>
</dbReference>
<dbReference type="InterPro" id="IPR001487">
    <property type="entry name" value="Bromodomain"/>
</dbReference>
<dbReference type="GO" id="GO:0034243">
    <property type="term" value="P:regulation of transcription elongation by RNA polymerase II"/>
    <property type="evidence" value="ECO:0007669"/>
    <property type="project" value="InterPro"/>
</dbReference>
<evidence type="ECO:0000313" key="10">
    <source>
        <dbReference type="Proteomes" id="UP000292052"/>
    </source>
</evidence>
<evidence type="ECO:0000256" key="4">
    <source>
        <dbReference type="ARBA" id="ARBA00023117"/>
    </source>
</evidence>
<gene>
    <name evidence="9" type="ORF">BDFB_000833</name>
</gene>
<dbReference type="SUPFAM" id="SSF57903">
    <property type="entry name" value="FYVE/PHD zinc finger"/>
    <property type="match status" value="1"/>
</dbReference>
<keyword evidence="2" id="KW-0597">Phosphoprotein</keyword>
<name>A0A482V7A0_ASBVE</name>
<feature type="domain" description="PWWP" evidence="7">
    <location>
        <begin position="374"/>
        <end position="414"/>
    </location>
</feature>
<accession>A0A482V7A0</accession>
<dbReference type="STRING" id="1661398.A0A482V7A0"/>
<dbReference type="GO" id="GO:0009966">
    <property type="term" value="P:regulation of signal transduction"/>
    <property type="evidence" value="ECO:0007669"/>
    <property type="project" value="TreeGrafter"/>
</dbReference>
<keyword evidence="5" id="KW-0539">Nucleus</keyword>
<dbReference type="PROSITE" id="PS50812">
    <property type="entry name" value="PWWP"/>
    <property type="match status" value="1"/>
</dbReference>
<dbReference type="InterPro" id="IPR047268">
    <property type="entry name" value="PWWP_BS69"/>
</dbReference>
<dbReference type="InterPro" id="IPR048589">
    <property type="entry name" value="SAMD1-like_WH"/>
</dbReference>
<dbReference type="InterPro" id="IPR011011">
    <property type="entry name" value="Znf_FYVE_PHD"/>
</dbReference>
<comment type="subcellular location">
    <subcellularLocation>
        <location evidence="1">Nucleus</location>
    </subcellularLocation>
</comment>
<keyword evidence="3" id="KW-0156">Chromatin regulator</keyword>
<keyword evidence="10" id="KW-1185">Reference proteome</keyword>
<dbReference type="CDD" id="cd20159">
    <property type="entry name" value="PWWP_BS69"/>
    <property type="match status" value="1"/>
</dbReference>
<dbReference type="OrthoDB" id="6272564at2759"/>
<dbReference type="Pfam" id="PF00439">
    <property type="entry name" value="Bromodomain"/>
    <property type="match status" value="1"/>
</dbReference>
<evidence type="ECO:0000256" key="2">
    <source>
        <dbReference type="ARBA" id="ARBA00022553"/>
    </source>
</evidence>
<dbReference type="PANTHER" id="PTHR46379">
    <property type="entry name" value="ZINC FINGER MYND DOMAIN-CONTAINING"/>
    <property type="match status" value="1"/>
</dbReference>
<dbReference type="PROSITE" id="PS52014">
    <property type="entry name" value="SAMD1_WH"/>
    <property type="match status" value="1"/>
</dbReference>
<proteinExistence type="predicted"/>